<keyword evidence="1" id="KW-0808">Transferase</keyword>
<reference evidence="1" key="2">
    <citation type="submission" date="2020-09" db="EMBL/GenBank/DDBJ databases">
        <authorList>
            <person name="Sun Q."/>
            <person name="Zhou Y."/>
        </authorList>
    </citation>
    <scope>NUCLEOTIDE SEQUENCE</scope>
    <source>
        <strain evidence="1">CGMCC 1.12360</strain>
    </source>
</reference>
<dbReference type="RefSeq" id="WP_188392735.1">
    <property type="nucleotide sequence ID" value="NZ_BMEV01000052.1"/>
</dbReference>
<dbReference type="InterPro" id="IPR014916">
    <property type="entry name" value="KapB"/>
</dbReference>
<dbReference type="EMBL" id="BMEV01000052">
    <property type="protein sequence ID" value="GFZ83244.1"/>
    <property type="molecule type" value="Genomic_DNA"/>
</dbReference>
<protein>
    <submittedName>
        <fullName evidence="1">Kinase-associated protein B</fullName>
    </submittedName>
</protein>
<dbReference type="SUPFAM" id="SSF141251">
    <property type="entry name" value="Kinase-associated protein B-like"/>
    <property type="match status" value="1"/>
</dbReference>
<keyword evidence="2" id="KW-1185">Reference proteome</keyword>
<dbReference type="Proteomes" id="UP000602050">
    <property type="component" value="Unassembled WGS sequence"/>
</dbReference>
<sequence length="133" mass="15465">MAEIQIGDTVKAHYHSGTYIGKVIEDRGERYLIEVLAVIKHPLQGDIHNIGKVEDVFFHERKALYYKEKMNVKKPAVKAYHGPVPAYGESLKKAVEQYKESLMAEDSPYHKKALENLQNLEDHYYEKHYYGIK</sequence>
<name>A0A8J2TR30_9BACI</name>
<dbReference type="InterPro" id="IPR038080">
    <property type="entry name" value="KapB_sf"/>
</dbReference>
<gene>
    <name evidence="1" type="ORF">GCM10010978_24820</name>
</gene>
<evidence type="ECO:0000313" key="1">
    <source>
        <dbReference type="EMBL" id="GFZ83244.1"/>
    </source>
</evidence>
<dbReference type="Gene3D" id="2.30.30.430">
    <property type="entry name" value="Kinase associated protein B domain"/>
    <property type="match status" value="1"/>
</dbReference>
<dbReference type="Pfam" id="PF08810">
    <property type="entry name" value="KapB"/>
    <property type="match status" value="1"/>
</dbReference>
<dbReference type="SMART" id="SM01298">
    <property type="entry name" value="KapB"/>
    <property type="match status" value="1"/>
</dbReference>
<comment type="caution">
    <text evidence="1">The sequence shown here is derived from an EMBL/GenBank/DDBJ whole genome shotgun (WGS) entry which is preliminary data.</text>
</comment>
<evidence type="ECO:0000313" key="2">
    <source>
        <dbReference type="Proteomes" id="UP000602050"/>
    </source>
</evidence>
<accession>A0A8J2TR30</accession>
<reference evidence="1" key="1">
    <citation type="journal article" date="2014" name="Int. J. Syst. Evol. Microbiol.">
        <title>Complete genome sequence of Corynebacterium casei LMG S-19264T (=DSM 44701T), isolated from a smear-ripened cheese.</title>
        <authorList>
            <consortium name="US DOE Joint Genome Institute (JGI-PGF)"/>
            <person name="Walter F."/>
            <person name="Albersmeier A."/>
            <person name="Kalinowski J."/>
            <person name="Ruckert C."/>
        </authorList>
    </citation>
    <scope>NUCLEOTIDE SEQUENCE</scope>
    <source>
        <strain evidence="1">CGMCC 1.12360</strain>
    </source>
</reference>
<organism evidence="1 2">
    <name type="scientific">Compostibacillus humi</name>
    <dbReference type="NCBI Taxonomy" id="1245525"/>
    <lineage>
        <taxon>Bacteria</taxon>
        <taxon>Bacillati</taxon>
        <taxon>Bacillota</taxon>
        <taxon>Bacilli</taxon>
        <taxon>Bacillales</taxon>
        <taxon>Bacillaceae</taxon>
        <taxon>Compostibacillus</taxon>
    </lineage>
</organism>
<keyword evidence="1" id="KW-0418">Kinase</keyword>
<dbReference type="GO" id="GO:0016301">
    <property type="term" value="F:kinase activity"/>
    <property type="evidence" value="ECO:0007669"/>
    <property type="project" value="UniProtKB-KW"/>
</dbReference>
<dbReference type="AlphaFoldDB" id="A0A8J2TR30"/>
<proteinExistence type="predicted"/>